<proteinExistence type="predicted"/>
<evidence type="ECO:0000313" key="2">
    <source>
        <dbReference type="Proteomes" id="UP001386955"/>
    </source>
</evidence>
<gene>
    <name evidence="1" type="ORF">VNO78_08574</name>
</gene>
<name>A0AAN9T5G5_PSOTE</name>
<protein>
    <submittedName>
        <fullName evidence="1">Uncharacterized protein</fullName>
    </submittedName>
</protein>
<comment type="caution">
    <text evidence="1">The sequence shown here is derived from an EMBL/GenBank/DDBJ whole genome shotgun (WGS) entry which is preliminary data.</text>
</comment>
<dbReference type="Proteomes" id="UP001386955">
    <property type="component" value="Unassembled WGS sequence"/>
</dbReference>
<sequence>MIQPQFGGEEKKSIERLRVRLAAVDLPRFLPPLPEQPELARGVLLSVSDVISSLFFNDLCLIGNNCCISALHRFKEGEEG</sequence>
<organism evidence="1 2">
    <name type="scientific">Psophocarpus tetragonolobus</name>
    <name type="common">Winged bean</name>
    <name type="synonym">Dolichos tetragonolobus</name>
    <dbReference type="NCBI Taxonomy" id="3891"/>
    <lineage>
        <taxon>Eukaryota</taxon>
        <taxon>Viridiplantae</taxon>
        <taxon>Streptophyta</taxon>
        <taxon>Embryophyta</taxon>
        <taxon>Tracheophyta</taxon>
        <taxon>Spermatophyta</taxon>
        <taxon>Magnoliopsida</taxon>
        <taxon>eudicotyledons</taxon>
        <taxon>Gunneridae</taxon>
        <taxon>Pentapetalae</taxon>
        <taxon>rosids</taxon>
        <taxon>fabids</taxon>
        <taxon>Fabales</taxon>
        <taxon>Fabaceae</taxon>
        <taxon>Papilionoideae</taxon>
        <taxon>50 kb inversion clade</taxon>
        <taxon>NPAAA clade</taxon>
        <taxon>indigoferoid/millettioid clade</taxon>
        <taxon>Phaseoleae</taxon>
        <taxon>Psophocarpus</taxon>
    </lineage>
</organism>
<dbReference type="EMBL" id="JAYMYS010000002">
    <property type="protein sequence ID" value="KAK7406938.1"/>
    <property type="molecule type" value="Genomic_DNA"/>
</dbReference>
<keyword evidence="2" id="KW-1185">Reference proteome</keyword>
<reference evidence="1 2" key="1">
    <citation type="submission" date="2024-01" db="EMBL/GenBank/DDBJ databases">
        <title>The genomes of 5 underutilized Papilionoideae crops provide insights into root nodulation and disease resistanc.</title>
        <authorList>
            <person name="Jiang F."/>
        </authorList>
    </citation>
    <scope>NUCLEOTIDE SEQUENCE [LARGE SCALE GENOMIC DNA]</scope>
    <source>
        <strain evidence="1">DUOXIRENSHENG_FW03</strain>
        <tissue evidence="1">Leaves</tissue>
    </source>
</reference>
<evidence type="ECO:0000313" key="1">
    <source>
        <dbReference type="EMBL" id="KAK7406938.1"/>
    </source>
</evidence>
<dbReference type="AlphaFoldDB" id="A0AAN9T5G5"/>
<accession>A0AAN9T5G5</accession>